<sequence length="340" mass="37509">MSGSAKIKRSLAAQAAGSEIKNLSNEDRLDAPTKQPSDNAAEGFYGRRLSRHLGMEGDCLVRINRDGQLALAVTRLTCSRFARERTAAIPSELAFSILHQLGDLERHSCWLAGRPQYSGAFAAGTVSVIDLRDNPQCEFKGPFDALQYYVPRKALDEFAREHGAKPVRTLKWRRDERDPFLSTLSSVLLSAVEQDPTSNQLFIDQIGLSLLAHFAQTYGGMRPSDAVSGGGLAPWQERRAKEIMRARLASNLTIADVAAECKLTPSHFARSFRRSTGVAPHEFLSQLRIEEAKRLMLSTKLPLADVALICGFGDQSYFTRVFSRIVGASPGAWRRARSEG</sequence>
<dbReference type="InterPro" id="IPR009057">
    <property type="entry name" value="Homeodomain-like_sf"/>
</dbReference>
<dbReference type="PANTHER" id="PTHR46796">
    <property type="entry name" value="HTH-TYPE TRANSCRIPTIONAL ACTIVATOR RHAS-RELATED"/>
    <property type="match status" value="1"/>
</dbReference>
<dbReference type="PRINTS" id="PR00032">
    <property type="entry name" value="HTHARAC"/>
</dbReference>
<organism evidence="6 7">
    <name type="scientific">Bradyrhizobium barranii</name>
    <dbReference type="NCBI Taxonomy" id="2992140"/>
    <lineage>
        <taxon>Bacteria</taxon>
        <taxon>Pseudomonadati</taxon>
        <taxon>Pseudomonadota</taxon>
        <taxon>Alphaproteobacteria</taxon>
        <taxon>Hyphomicrobiales</taxon>
        <taxon>Nitrobacteraceae</taxon>
        <taxon>Bradyrhizobium</taxon>
    </lineage>
</organism>
<dbReference type="RefSeq" id="WP_231144811.1">
    <property type="nucleotide sequence ID" value="NZ_CP088100.1"/>
</dbReference>
<reference evidence="6" key="1">
    <citation type="submission" date="2021-11" db="EMBL/GenBank/DDBJ databases">
        <title>Australian commercial rhizobial inoculants.</title>
        <authorList>
            <person name="Kohlmeier M.G."/>
            <person name="O'Hara G.W."/>
            <person name="Colombi E."/>
            <person name="Ramsay J.P."/>
            <person name="Terpolilli J."/>
        </authorList>
    </citation>
    <scope>NUCLEOTIDE SEQUENCE</scope>
    <source>
        <strain evidence="6">CC829</strain>
    </source>
</reference>
<gene>
    <name evidence="6" type="ORF">BjapCC829_19395</name>
</gene>
<dbReference type="Gene3D" id="1.10.10.60">
    <property type="entry name" value="Homeodomain-like"/>
    <property type="match status" value="2"/>
</dbReference>
<dbReference type="SMART" id="SM00342">
    <property type="entry name" value="HTH_ARAC"/>
    <property type="match status" value="1"/>
</dbReference>
<dbReference type="InterPro" id="IPR020449">
    <property type="entry name" value="Tscrpt_reg_AraC-type_HTH"/>
</dbReference>
<keyword evidence="1" id="KW-0805">Transcription regulation</keyword>
<dbReference type="InterPro" id="IPR018062">
    <property type="entry name" value="HTH_AraC-typ_CS"/>
</dbReference>
<keyword evidence="7" id="KW-1185">Reference proteome</keyword>
<evidence type="ECO:0000313" key="7">
    <source>
        <dbReference type="Proteomes" id="UP001430990"/>
    </source>
</evidence>
<keyword evidence="3" id="KW-0804">Transcription</keyword>
<dbReference type="SUPFAM" id="SSF46689">
    <property type="entry name" value="Homeodomain-like"/>
    <property type="match status" value="2"/>
</dbReference>
<dbReference type="Pfam" id="PF12833">
    <property type="entry name" value="HTH_18"/>
    <property type="match status" value="1"/>
</dbReference>
<evidence type="ECO:0000256" key="2">
    <source>
        <dbReference type="ARBA" id="ARBA00023125"/>
    </source>
</evidence>
<dbReference type="PROSITE" id="PS01124">
    <property type="entry name" value="HTH_ARAC_FAMILY_2"/>
    <property type="match status" value="1"/>
</dbReference>
<dbReference type="PROSITE" id="PS00041">
    <property type="entry name" value="HTH_ARAC_FAMILY_1"/>
    <property type="match status" value="1"/>
</dbReference>
<dbReference type="EMBL" id="CP088100">
    <property type="protein sequence ID" value="UFW90577.1"/>
    <property type="molecule type" value="Genomic_DNA"/>
</dbReference>
<dbReference type="InterPro" id="IPR050204">
    <property type="entry name" value="AraC_XylS_family_regulators"/>
</dbReference>
<dbReference type="InterPro" id="IPR018060">
    <property type="entry name" value="HTH_AraC"/>
</dbReference>
<proteinExistence type="predicted"/>
<evidence type="ECO:0000259" key="5">
    <source>
        <dbReference type="PROSITE" id="PS01124"/>
    </source>
</evidence>
<feature type="region of interest" description="Disordered" evidence="4">
    <location>
        <begin position="18"/>
        <end position="42"/>
    </location>
</feature>
<protein>
    <submittedName>
        <fullName evidence="6">AraC family transcriptional regulator</fullName>
    </submittedName>
</protein>
<accession>A0ABY3QXI9</accession>
<dbReference type="PANTHER" id="PTHR46796:SF14">
    <property type="entry name" value="TRANSCRIPTIONAL REGULATORY PROTEIN"/>
    <property type="match status" value="1"/>
</dbReference>
<evidence type="ECO:0000256" key="1">
    <source>
        <dbReference type="ARBA" id="ARBA00023015"/>
    </source>
</evidence>
<evidence type="ECO:0000256" key="3">
    <source>
        <dbReference type="ARBA" id="ARBA00023163"/>
    </source>
</evidence>
<evidence type="ECO:0000256" key="4">
    <source>
        <dbReference type="SAM" id="MobiDB-lite"/>
    </source>
</evidence>
<feature type="domain" description="HTH araC/xylS-type" evidence="5">
    <location>
        <begin position="238"/>
        <end position="336"/>
    </location>
</feature>
<keyword evidence="2" id="KW-0238">DNA-binding</keyword>
<dbReference type="Proteomes" id="UP001430990">
    <property type="component" value="Chromosome"/>
</dbReference>
<evidence type="ECO:0000313" key="6">
    <source>
        <dbReference type="EMBL" id="UFW90577.1"/>
    </source>
</evidence>
<name>A0ABY3QXI9_9BRAD</name>